<feature type="region of interest" description="Disordered" evidence="1">
    <location>
        <begin position="68"/>
        <end position="95"/>
    </location>
</feature>
<comment type="caution">
    <text evidence="2">The sequence shown here is derived from an EMBL/GenBank/DDBJ whole genome shotgun (WGS) entry which is preliminary data.</text>
</comment>
<protein>
    <submittedName>
        <fullName evidence="2">Uncharacterized protein</fullName>
    </submittedName>
</protein>
<accession>A0A4C1Z470</accession>
<name>A0A4C1Z470_EUMVA</name>
<organism evidence="2 3">
    <name type="scientific">Eumeta variegata</name>
    <name type="common">Bagworm moth</name>
    <name type="synonym">Eumeta japonica</name>
    <dbReference type="NCBI Taxonomy" id="151549"/>
    <lineage>
        <taxon>Eukaryota</taxon>
        <taxon>Metazoa</taxon>
        <taxon>Ecdysozoa</taxon>
        <taxon>Arthropoda</taxon>
        <taxon>Hexapoda</taxon>
        <taxon>Insecta</taxon>
        <taxon>Pterygota</taxon>
        <taxon>Neoptera</taxon>
        <taxon>Endopterygota</taxon>
        <taxon>Lepidoptera</taxon>
        <taxon>Glossata</taxon>
        <taxon>Ditrysia</taxon>
        <taxon>Tineoidea</taxon>
        <taxon>Psychidae</taxon>
        <taxon>Oiketicinae</taxon>
        <taxon>Eumeta</taxon>
    </lineage>
</organism>
<dbReference type="Proteomes" id="UP000299102">
    <property type="component" value="Unassembled WGS sequence"/>
</dbReference>
<proteinExistence type="predicted"/>
<keyword evidence="3" id="KW-1185">Reference proteome</keyword>
<dbReference type="EMBL" id="BGZK01001511">
    <property type="protein sequence ID" value="GBP81437.1"/>
    <property type="molecule type" value="Genomic_DNA"/>
</dbReference>
<evidence type="ECO:0000313" key="3">
    <source>
        <dbReference type="Proteomes" id="UP000299102"/>
    </source>
</evidence>
<reference evidence="2 3" key="1">
    <citation type="journal article" date="2019" name="Commun. Biol.">
        <title>The bagworm genome reveals a unique fibroin gene that provides high tensile strength.</title>
        <authorList>
            <person name="Kono N."/>
            <person name="Nakamura H."/>
            <person name="Ohtoshi R."/>
            <person name="Tomita M."/>
            <person name="Numata K."/>
            <person name="Arakawa K."/>
        </authorList>
    </citation>
    <scope>NUCLEOTIDE SEQUENCE [LARGE SCALE GENOMIC DNA]</scope>
</reference>
<evidence type="ECO:0000313" key="2">
    <source>
        <dbReference type="EMBL" id="GBP81437.1"/>
    </source>
</evidence>
<gene>
    <name evidence="2" type="ORF">EVAR_64004_1</name>
</gene>
<sequence length="142" mass="15662">MTLQYCKANFMFGGCFCPISIVLLTYQSGLIDTWRCVDAHRVIYCRRPPTAAARPRSPDTATKIIAKDFQSQRRNSPSPIRIPLPHPISARSRAPSAVARQSDPIAVLTPSTACKFRSGHFVRAASSTCGDCLRCLLRHGET</sequence>
<dbReference type="AlphaFoldDB" id="A0A4C1Z470"/>
<evidence type="ECO:0000256" key="1">
    <source>
        <dbReference type="SAM" id="MobiDB-lite"/>
    </source>
</evidence>